<keyword evidence="1" id="KW-0175">Coiled coil</keyword>
<evidence type="ECO:0000313" key="3">
    <source>
        <dbReference type="EMBL" id="KAJ3554916.1"/>
    </source>
</evidence>
<gene>
    <name evidence="3" type="ORF">NP233_g12324</name>
</gene>
<feature type="compositionally biased region" description="Basic and acidic residues" evidence="2">
    <location>
        <begin position="24"/>
        <end position="36"/>
    </location>
</feature>
<reference evidence="3" key="1">
    <citation type="submission" date="2022-07" db="EMBL/GenBank/DDBJ databases">
        <title>Genome Sequence of Leucocoprinus birnbaumii.</title>
        <authorList>
            <person name="Buettner E."/>
        </authorList>
    </citation>
    <scope>NUCLEOTIDE SEQUENCE</scope>
    <source>
        <strain evidence="3">VT141</strain>
    </source>
</reference>
<comment type="caution">
    <text evidence="3">The sequence shown here is derived from an EMBL/GenBank/DDBJ whole genome shotgun (WGS) entry which is preliminary data.</text>
</comment>
<organism evidence="3 4">
    <name type="scientific">Leucocoprinus birnbaumii</name>
    <dbReference type="NCBI Taxonomy" id="56174"/>
    <lineage>
        <taxon>Eukaryota</taxon>
        <taxon>Fungi</taxon>
        <taxon>Dikarya</taxon>
        <taxon>Basidiomycota</taxon>
        <taxon>Agaricomycotina</taxon>
        <taxon>Agaricomycetes</taxon>
        <taxon>Agaricomycetidae</taxon>
        <taxon>Agaricales</taxon>
        <taxon>Agaricineae</taxon>
        <taxon>Agaricaceae</taxon>
        <taxon>Leucocoprinus</taxon>
    </lineage>
</organism>
<evidence type="ECO:0000313" key="4">
    <source>
        <dbReference type="Proteomes" id="UP001213000"/>
    </source>
</evidence>
<feature type="compositionally biased region" description="Polar residues" evidence="2">
    <location>
        <begin position="131"/>
        <end position="147"/>
    </location>
</feature>
<accession>A0AAD5VEW0</accession>
<proteinExistence type="predicted"/>
<dbReference type="EMBL" id="JANIEX010001738">
    <property type="protein sequence ID" value="KAJ3554916.1"/>
    <property type="molecule type" value="Genomic_DNA"/>
</dbReference>
<protein>
    <submittedName>
        <fullName evidence="3">Uncharacterized protein</fullName>
    </submittedName>
</protein>
<name>A0AAD5VEW0_9AGAR</name>
<dbReference type="Proteomes" id="UP001213000">
    <property type="component" value="Unassembled WGS sequence"/>
</dbReference>
<feature type="compositionally biased region" description="Polar residues" evidence="2">
    <location>
        <begin position="100"/>
        <end position="115"/>
    </location>
</feature>
<feature type="compositionally biased region" description="Polar residues" evidence="2">
    <location>
        <begin position="51"/>
        <end position="60"/>
    </location>
</feature>
<evidence type="ECO:0000256" key="2">
    <source>
        <dbReference type="SAM" id="MobiDB-lite"/>
    </source>
</evidence>
<feature type="region of interest" description="Disordered" evidence="2">
    <location>
        <begin position="131"/>
        <end position="157"/>
    </location>
</feature>
<feature type="coiled-coil region" evidence="1">
    <location>
        <begin position="284"/>
        <end position="318"/>
    </location>
</feature>
<feature type="compositionally biased region" description="Polar residues" evidence="2">
    <location>
        <begin position="74"/>
        <end position="86"/>
    </location>
</feature>
<sequence>MTHTRSSKTGAADAGSTRHTRSSKTPETRADQALEKTRKRAPKVTSKTRVRNSTVDQDVSPTPADENQIAAGSLPSNSPTTVTLQSRFRDEDIDPVLRNMGSSTQQSPPASGSQEENIDPALREVVPTLTPESTEPGMQQTQESPDASNAEPPKTKKAADAGYILGIMRGNTKLKYVCRPHCLPDRIKSAKEASRRYRRLIVEIVARAEALAAQTGCWIYVAGQHANATKAFTHYASPRLRAKAESELEELHSLVMRMMRSLIEARRRDTTEISLELEKERGKAKAACASAKAAEDQLAAKERELREKDELIASLRALNV</sequence>
<feature type="compositionally biased region" description="Basic residues" evidence="2">
    <location>
        <begin position="37"/>
        <end position="50"/>
    </location>
</feature>
<dbReference type="AlphaFoldDB" id="A0AAD5VEW0"/>
<evidence type="ECO:0000256" key="1">
    <source>
        <dbReference type="SAM" id="Coils"/>
    </source>
</evidence>
<keyword evidence="4" id="KW-1185">Reference proteome</keyword>
<feature type="region of interest" description="Disordered" evidence="2">
    <location>
        <begin position="1"/>
        <end position="118"/>
    </location>
</feature>